<sequence>MQVVTEDCDEDRRRWKKKEKKLVMMTVAVVEDSGAEKEILTGKPSVAATIPLDGVRRILLLKQMANSQYEYVKSFEVADEVMPPNVIVVRVEGRDFRRFSDVHEFEKPNDKRALDLMNSCAVAVLEQYPDIVFSYGYGDEYSFIFKKNTKFYQRRASKILSLITSFFTSVYISKWKEFFPQGELRCTPSFRARVMSCATLEVLQTYLAWRQNECHVSNLYNTCLWMMIKHGKSYEQAEEILKDTQRSERNELLFQQFNVNYKKLPQIFRLGSCSFMTQTEDTVKYTKNGSPVKRMRRRPAVIQCESISKKRFWTEQQSVAVELGTFENEIGKLNVDFIRSFSFEDKLMPFTWIVIRIDGCHFHRFSEVHEFEKPNDERALNLMNSCAVAVLEEFGDIVFAYGVSDEYSFVLKRTSMLLQRQASQLVSVIVSLFTSAYVAKWKCFFPHKELKYQPSFDGRAVCYPSSQILRDYLSWRQVDCHINNQYNTCFWMLVKEGKSKSEAQRILKGTQTKEKNELLMHKFNFDYYSIQEIFRRGSSVFRVKEGQLETVEHSIDRLKIIVSYCDIIEDNFWETHPSILDEAV</sequence>
<keyword evidence="2" id="KW-1185">Reference proteome</keyword>
<comment type="caution">
    <text evidence="1">The sequence shown here is derived from an EMBL/GenBank/DDBJ whole genome shotgun (WGS) entry which is preliminary data.</text>
</comment>
<reference evidence="2" key="1">
    <citation type="journal article" date="2023" name="Front. Plant Sci.">
        <title>Chromosomal-level genome assembly of Melastoma candidum provides insights into trichome evolution.</title>
        <authorList>
            <person name="Zhong Y."/>
            <person name="Wu W."/>
            <person name="Sun C."/>
            <person name="Zou P."/>
            <person name="Liu Y."/>
            <person name="Dai S."/>
            <person name="Zhou R."/>
        </authorList>
    </citation>
    <scope>NUCLEOTIDE SEQUENCE [LARGE SCALE GENOMIC DNA]</scope>
</reference>
<evidence type="ECO:0000313" key="2">
    <source>
        <dbReference type="Proteomes" id="UP001057402"/>
    </source>
</evidence>
<dbReference type="EMBL" id="CM042885">
    <property type="protein sequence ID" value="KAI4365708.1"/>
    <property type="molecule type" value="Genomic_DNA"/>
</dbReference>
<proteinExistence type="predicted"/>
<evidence type="ECO:0000313" key="1">
    <source>
        <dbReference type="EMBL" id="KAI4365708.1"/>
    </source>
</evidence>
<accession>A0ACB9QPX9</accession>
<gene>
    <name evidence="1" type="ORF">MLD38_021672</name>
</gene>
<organism evidence="1 2">
    <name type="scientific">Melastoma candidum</name>
    <dbReference type="NCBI Taxonomy" id="119954"/>
    <lineage>
        <taxon>Eukaryota</taxon>
        <taxon>Viridiplantae</taxon>
        <taxon>Streptophyta</taxon>
        <taxon>Embryophyta</taxon>
        <taxon>Tracheophyta</taxon>
        <taxon>Spermatophyta</taxon>
        <taxon>Magnoliopsida</taxon>
        <taxon>eudicotyledons</taxon>
        <taxon>Gunneridae</taxon>
        <taxon>Pentapetalae</taxon>
        <taxon>rosids</taxon>
        <taxon>malvids</taxon>
        <taxon>Myrtales</taxon>
        <taxon>Melastomataceae</taxon>
        <taxon>Melastomatoideae</taxon>
        <taxon>Melastomateae</taxon>
        <taxon>Melastoma</taxon>
    </lineage>
</organism>
<name>A0ACB9QPX9_9MYRT</name>
<protein>
    <submittedName>
        <fullName evidence="1">Uncharacterized protein</fullName>
    </submittedName>
</protein>
<dbReference type="Proteomes" id="UP001057402">
    <property type="component" value="Chromosome 6"/>
</dbReference>